<evidence type="ECO:0000256" key="1">
    <source>
        <dbReference type="SAM" id="MobiDB-lite"/>
    </source>
</evidence>
<dbReference type="Proteomes" id="UP001153737">
    <property type="component" value="Chromosome 2"/>
</dbReference>
<evidence type="ECO:0000256" key="2">
    <source>
        <dbReference type="SAM" id="Phobius"/>
    </source>
</evidence>
<evidence type="ECO:0000313" key="4">
    <source>
        <dbReference type="Proteomes" id="UP001153737"/>
    </source>
</evidence>
<organism evidence="3 4">
    <name type="scientific">Phaedon cochleariae</name>
    <name type="common">Mustard beetle</name>
    <dbReference type="NCBI Taxonomy" id="80249"/>
    <lineage>
        <taxon>Eukaryota</taxon>
        <taxon>Metazoa</taxon>
        <taxon>Ecdysozoa</taxon>
        <taxon>Arthropoda</taxon>
        <taxon>Hexapoda</taxon>
        <taxon>Insecta</taxon>
        <taxon>Pterygota</taxon>
        <taxon>Neoptera</taxon>
        <taxon>Endopterygota</taxon>
        <taxon>Coleoptera</taxon>
        <taxon>Polyphaga</taxon>
        <taxon>Cucujiformia</taxon>
        <taxon>Chrysomeloidea</taxon>
        <taxon>Chrysomelidae</taxon>
        <taxon>Chrysomelinae</taxon>
        <taxon>Chrysomelini</taxon>
        <taxon>Phaedon</taxon>
    </lineage>
</organism>
<gene>
    <name evidence="3" type="ORF">PHAECO_LOCUS6890</name>
</gene>
<name>A0A9P0GSA3_PHACE</name>
<protein>
    <submittedName>
        <fullName evidence="3">Uncharacterized protein</fullName>
    </submittedName>
</protein>
<dbReference type="PANTHER" id="PTHR11861">
    <property type="entry name" value="MELANOCYTE PROTEIN PMEL 17-RELATED"/>
    <property type="match status" value="1"/>
</dbReference>
<keyword evidence="2" id="KW-0812">Transmembrane</keyword>
<dbReference type="PANTHER" id="PTHR11861:SF8">
    <property type="entry name" value="PKD DOMAIN-CONTAINING PROTEIN"/>
    <property type="match status" value="1"/>
</dbReference>
<keyword evidence="4" id="KW-1185">Reference proteome</keyword>
<reference evidence="3" key="1">
    <citation type="submission" date="2022-01" db="EMBL/GenBank/DDBJ databases">
        <authorList>
            <person name="King R."/>
        </authorList>
    </citation>
    <scope>NUCLEOTIDE SEQUENCE</scope>
</reference>
<dbReference type="EMBL" id="OU896708">
    <property type="protein sequence ID" value="CAH1156168.1"/>
    <property type="molecule type" value="Genomic_DNA"/>
</dbReference>
<keyword evidence="2" id="KW-0472">Membrane</keyword>
<keyword evidence="2" id="KW-1133">Transmembrane helix</keyword>
<dbReference type="GO" id="GO:0005886">
    <property type="term" value="C:plasma membrane"/>
    <property type="evidence" value="ECO:0007669"/>
    <property type="project" value="TreeGrafter"/>
</dbReference>
<feature type="transmembrane region" description="Helical" evidence="2">
    <location>
        <begin position="7"/>
        <end position="24"/>
    </location>
</feature>
<proteinExistence type="predicted"/>
<reference evidence="3" key="2">
    <citation type="submission" date="2022-10" db="EMBL/GenBank/DDBJ databases">
        <authorList>
            <consortium name="ENA_rothamsted_submissions"/>
            <consortium name="culmorum"/>
            <person name="King R."/>
        </authorList>
    </citation>
    <scope>NUCLEOTIDE SEQUENCE</scope>
</reference>
<evidence type="ECO:0000313" key="3">
    <source>
        <dbReference type="EMBL" id="CAH1156168.1"/>
    </source>
</evidence>
<feature type="region of interest" description="Disordered" evidence="1">
    <location>
        <begin position="219"/>
        <end position="253"/>
    </location>
</feature>
<dbReference type="AlphaFoldDB" id="A0A9P0GSA3"/>
<feature type="compositionally biased region" description="Low complexity" evidence="1">
    <location>
        <begin position="222"/>
        <end position="253"/>
    </location>
</feature>
<accession>A0A9P0GSA3</accession>
<feature type="transmembrane region" description="Helical" evidence="2">
    <location>
        <begin position="439"/>
        <end position="464"/>
    </location>
</feature>
<sequence>MKRDRFILPYIIFNILLFVSVNGYQVTLKGDGPIVAGATINFVVTIQDGNDLATGTLFKYDWEDSGIPQHTKQSENQNATDSWSITYNASIYPVGPYLTQVAVKKCVIYETFCYQIGSARIFFDITGTLNGKLNLQQMNLTRPDHYVSSKETVTHIVEFKKSDKEYISKAPTVLTYWFVDCTYYGITTDFAFPFNYTTPDESHIVEALVMADFTPLPPSTTVPPSTTTTKTTTTTTTKSTTTTSTLKPTTIKPNVTTSSPKITTIGSNSTTTAIKTVIKRSMANNFSQKVVSKIKVPVNGNLAPYNGSFPFVCNGSQVPTDPLKSYGYFSKSVNVKAPLSKVNVTGNNWIQPGDLLSLKISCSGSKNIEYCVEYHRGQYNVTGNESCYVYEQLDSCDFSIQRFLSLPKNTIVIIIKNDVSKVVTPVTVNIYKVKKQSQLSVIVVPVSFCLVAVVMIVFGVAYYIQNRSRFIIEVADFNFGHHYSDMEYKTFRERLRDSIVNAFSRGPTPSTSEVPVWPPGQKYGNMT</sequence>
<dbReference type="InterPro" id="IPR045219">
    <property type="entry name" value="PKAT"/>
</dbReference>
<dbReference type="OrthoDB" id="6381995at2759"/>